<comment type="caution">
    <text evidence="2">The sequence shown here is derived from an EMBL/GenBank/DDBJ whole genome shotgun (WGS) entry which is preliminary data.</text>
</comment>
<dbReference type="Pfam" id="PF04404">
    <property type="entry name" value="ERF"/>
    <property type="match status" value="1"/>
</dbReference>
<evidence type="ECO:0000313" key="3">
    <source>
        <dbReference type="Proteomes" id="UP000052991"/>
    </source>
</evidence>
<reference evidence="3" key="1">
    <citation type="submission" date="2015-10" db="EMBL/GenBank/DDBJ databases">
        <title>Draft Genome Sequences of 11 Lactococcus lactis subspecies cremoris strains.</title>
        <authorList>
            <person name="Wels M."/>
            <person name="Backus L."/>
            <person name="Boekhorst J."/>
            <person name="Dijkstra A."/>
            <person name="Beerthuizen M."/>
            <person name="Kelly W."/>
            <person name="Siezen R."/>
            <person name="Bachmann H."/>
            <person name="Van Hijum S."/>
        </authorList>
    </citation>
    <scope>NUCLEOTIDE SEQUENCE [LARGE SCALE GENOMIC DNA]</scope>
    <source>
        <strain evidence="3">N42</strain>
    </source>
</reference>
<organism evidence="2 3">
    <name type="scientific">Lactococcus lactis subsp. lactis</name>
    <name type="common">Streptococcus lactis</name>
    <dbReference type="NCBI Taxonomy" id="1360"/>
    <lineage>
        <taxon>Bacteria</taxon>
        <taxon>Bacillati</taxon>
        <taxon>Bacillota</taxon>
        <taxon>Bacilli</taxon>
        <taxon>Lactobacillales</taxon>
        <taxon>Streptococcaceae</taxon>
        <taxon>Lactococcus</taxon>
    </lineage>
</organism>
<gene>
    <name evidence="2" type="ORF">N42_1804</name>
</gene>
<name>A0A0V8EJL3_LACLL</name>
<evidence type="ECO:0000313" key="2">
    <source>
        <dbReference type="EMBL" id="KSU26064.1"/>
    </source>
</evidence>
<dbReference type="RefSeq" id="WP_058213073.1">
    <property type="nucleotide sequence ID" value="NZ_JABRBQ010000001.1"/>
</dbReference>
<dbReference type="InterPro" id="IPR007499">
    <property type="entry name" value="ERF_bacteria_virus"/>
</dbReference>
<dbReference type="Proteomes" id="UP000052991">
    <property type="component" value="Unassembled WGS sequence"/>
</dbReference>
<proteinExistence type="predicted"/>
<accession>A0A0V8EJL3</accession>
<feature type="region of interest" description="Disordered" evidence="1">
    <location>
        <begin position="121"/>
        <end position="143"/>
    </location>
</feature>
<protein>
    <submittedName>
        <fullName evidence="2">Essential recombination function protein</fullName>
    </submittedName>
</protein>
<dbReference type="AlphaFoldDB" id="A0A0V8EJL3"/>
<evidence type="ECO:0000256" key="1">
    <source>
        <dbReference type="SAM" id="MobiDB-lite"/>
    </source>
</evidence>
<dbReference type="EMBL" id="LKLW01000108">
    <property type="protein sequence ID" value="KSU26064.1"/>
    <property type="molecule type" value="Genomic_DNA"/>
</dbReference>
<sequence length="202" mass="22925">MKNITQKLIKVQSELKAPKGQKNTFGNYNYRSAEDILEAVKPLLSEQGLLMTITDIIEQIGERYYIQAKVILTDGEDTVEVTGYARESLNKKGMDDSQITGTASSYARKYAMNGLFLIDDTKDSDSNENRTERENRAKKADVEVEREKQAKIAKLNAQYERALKAANDNEAPMELLTKWNKLPKSAALKEIAEWINENTEKK</sequence>
<dbReference type="PATRIC" id="fig|1360.116.peg.2380"/>